<evidence type="ECO:0000256" key="1">
    <source>
        <dbReference type="SAM" id="SignalP"/>
    </source>
</evidence>
<dbReference type="RefSeq" id="WP_344802570.1">
    <property type="nucleotide sequence ID" value="NZ_BAABBO010000001.1"/>
</dbReference>
<proteinExistence type="predicted"/>
<keyword evidence="3" id="KW-0378">Hydrolase</keyword>
<comment type="caution">
    <text evidence="3">The sequence shown here is derived from an EMBL/GenBank/DDBJ whole genome shotgun (WGS) entry which is preliminary data.</text>
</comment>
<name>A0ABP7NHH2_9GAMM</name>
<dbReference type="InterPro" id="IPR050261">
    <property type="entry name" value="FrsA_esterase"/>
</dbReference>
<feature type="domain" description="Dienelactone hydrolase" evidence="2">
    <location>
        <begin position="35"/>
        <end position="245"/>
    </location>
</feature>
<dbReference type="EMBL" id="BAABBO010000001">
    <property type="protein sequence ID" value="GAA3947258.1"/>
    <property type="molecule type" value="Genomic_DNA"/>
</dbReference>
<dbReference type="InterPro" id="IPR002925">
    <property type="entry name" value="Dienelactn_hydro"/>
</dbReference>
<dbReference type="SUPFAM" id="SSF53474">
    <property type="entry name" value="alpha/beta-Hydrolases"/>
    <property type="match status" value="1"/>
</dbReference>
<keyword evidence="1" id="KW-0732">Signal</keyword>
<reference evidence="4" key="1">
    <citation type="journal article" date="2019" name="Int. J. Syst. Evol. Microbiol.">
        <title>The Global Catalogue of Microorganisms (GCM) 10K type strain sequencing project: providing services to taxonomists for standard genome sequencing and annotation.</title>
        <authorList>
            <consortium name="The Broad Institute Genomics Platform"/>
            <consortium name="The Broad Institute Genome Sequencing Center for Infectious Disease"/>
            <person name="Wu L."/>
            <person name="Ma J."/>
        </authorList>
    </citation>
    <scope>NUCLEOTIDE SEQUENCE [LARGE SCALE GENOMIC DNA]</scope>
    <source>
        <strain evidence="4">JCM 17555</strain>
    </source>
</reference>
<dbReference type="PANTHER" id="PTHR22946">
    <property type="entry name" value="DIENELACTONE HYDROLASE DOMAIN-CONTAINING PROTEIN-RELATED"/>
    <property type="match status" value="1"/>
</dbReference>
<organism evidence="3 4">
    <name type="scientific">Allohahella marinimesophila</name>
    <dbReference type="NCBI Taxonomy" id="1054972"/>
    <lineage>
        <taxon>Bacteria</taxon>
        <taxon>Pseudomonadati</taxon>
        <taxon>Pseudomonadota</taxon>
        <taxon>Gammaproteobacteria</taxon>
        <taxon>Oceanospirillales</taxon>
        <taxon>Hahellaceae</taxon>
        <taxon>Allohahella</taxon>
    </lineage>
</organism>
<evidence type="ECO:0000313" key="4">
    <source>
        <dbReference type="Proteomes" id="UP001501337"/>
    </source>
</evidence>
<dbReference type="PANTHER" id="PTHR22946:SF0">
    <property type="entry name" value="DIENELACTONE HYDROLASE DOMAIN-CONTAINING PROTEIN"/>
    <property type="match status" value="1"/>
</dbReference>
<gene>
    <name evidence="3" type="ORF">GCM10022278_03060</name>
</gene>
<keyword evidence="4" id="KW-1185">Reference proteome</keyword>
<dbReference type="Gene3D" id="3.40.50.1820">
    <property type="entry name" value="alpha/beta hydrolase"/>
    <property type="match status" value="1"/>
</dbReference>
<evidence type="ECO:0000313" key="3">
    <source>
        <dbReference type="EMBL" id="GAA3947258.1"/>
    </source>
</evidence>
<feature type="chain" id="PRO_5047166796" evidence="1">
    <location>
        <begin position="19"/>
        <end position="253"/>
    </location>
</feature>
<dbReference type="Proteomes" id="UP001501337">
    <property type="component" value="Unassembled WGS sequence"/>
</dbReference>
<evidence type="ECO:0000259" key="2">
    <source>
        <dbReference type="Pfam" id="PF01738"/>
    </source>
</evidence>
<dbReference type="InterPro" id="IPR029058">
    <property type="entry name" value="AB_hydrolase_fold"/>
</dbReference>
<protein>
    <submittedName>
        <fullName evidence="3">Dienelactone hydrolase family protein</fullName>
    </submittedName>
</protein>
<dbReference type="GO" id="GO:0016787">
    <property type="term" value="F:hydrolase activity"/>
    <property type="evidence" value="ECO:0007669"/>
    <property type="project" value="UniProtKB-KW"/>
</dbReference>
<dbReference type="Pfam" id="PF01738">
    <property type="entry name" value="DLH"/>
    <property type="match status" value="1"/>
</dbReference>
<sequence>MKANVIILFSLLSNAVVAAGEAVTYQSDGVTYEGYYNSPAREASGEAPLVLMIHDWDGLTEYEQTRADMLTEEGYAVFAMDLFGKGVRPTRPEDRKQHTGELYADRKKMRSIMQAAIKAAAAQGAKTDNAVAMGYCFGGAAVLELARSGVDLKGFVSFHGGLATPSDQNYDKVKAPLLILHGTADTAIPMSEFAGLAVELENAGAEHEMITYGGAPHAFTVFGTERYKKDADMKSWRRLGEFLSTQTGFIPFE</sequence>
<feature type="signal peptide" evidence="1">
    <location>
        <begin position="1"/>
        <end position="18"/>
    </location>
</feature>
<accession>A0ABP7NHH2</accession>